<dbReference type="InterPro" id="IPR002716">
    <property type="entry name" value="PIN_dom"/>
</dbReference>
<organism evidence="2 3">
    <name type="scientific">Methylobacterium trifolii</name>
    <dbReference type="NCBI Taxonomy" id="1003092"/>
    <lineage>
        <taxon>Bacteria</taxon>
        <taxon>Pseudomonadati</taxon>
        <taxon>Pseudomonadota</taxon>
        <taxon>Alphaproteobacteria</taxon>
        <taxon>Hyphomicrobiales</taxon>
        <taxon>Methylobacteriaceae</taxon>
        <taxon>Methylobacterium</taxon>
    </lineage>
</organism>
<keyword evidence="2" id="KW-0255">Endonuclease</keyword>
<evidence type="ECO:0000259" key="1">
    <source>
        <dbReference type="Pfam" id="PF01850"/>
    </source>
</evidence>
<reference evidence="2" key="2">
    <citation type="submission" date="2021-08" db="EMBL/GenBank/DDBJ databases">
        <authorList>
            <person name="Tani A."/>
            <person name="Ola A."/>
            <person name="Ogura Y."/>
            <person name="Katsura K."/>
            <person name="Hayashi T."/>
        </authorList>
    </citation>
    <scope>NUCLEOTIDE SEQUENCE</scope>
    <source>
        <strain evidence="2">DSM 23632</strain>
    </source>
</reference>
<protein>
    <submittedName>
        <fullName evidence="2">tRNA(fMet)-specific endonuclease VapC</fullName>
    </submittedName>
</protein>
<gene>
    <name evidence="2" type="primary">vapC_1</name>
    <name evidence="2" type="ORF">MPOCJGCO_0364</name>
</gene>
<feature type="domain" description="PIN" evidence="1">
    <location>
        <begin position="43"/>
        <end position="172"/>
    </location>
</feature>
<evidence type="ECO:0000313" key="2">
    <source>
        <dbReference type="EMBL" id="GJE58285.1"/>
    </source>
</evidence>
<accession>A0ABQ4TSW6</accession>
<sequence>MSIDLRGAVRRRKPDKRRARLATRPRHELVDWTALSGTGPTVMLLDTSVYIHRAAGRLPVPLRDAIDRALLFHCAVALAELAVGVANADPARPGWVALRDHYAELFAQVPETRILTPNPQTWTEAGLVAGTLARVQGYQPHQRKACLNDALIYLTAARAGLPVLTANRDEFDLIQQIAPEGRFVHY</sequence>
<proteinExistence type="predicted"/>
<keyword evidence="2" id="KW-0540">Nuclease</keyword>
<dbReference type="SUPFAM" id="SSF88723">
    <property type="entry name" value="PIN domain-like"/>
    <property type="match status" value="1"/>
</dbReference>
<dbReference type="Proteomes" id="UP001055057">
    <property type="component" value="Unassembled WGS sequence"/>
</dbReference>
<reference evidence="2" key="1">
    <citation type="journal article" date="2021" name="Front. Microbiol.">
        <title>Comprehensive Comparative Genomics and Phenotyping of Methylobacterium Species.</title>
        <authorList>
            <person name="Alessa O."/>
            <person name="Ogura Y."/>
            <person name="Fujitani Y."/>
            <person name="Takami H."/>
            <person name="Hayashi T."/>
            <person name="Sahin N."/>
            <person name="Tani A."/>
        </authorList>
    </citation>
    <scope>NUCLEOTIDE SEQUENCE</scope>
    <source>
        <strain evidence="2">DSM 23632</strain>
    </source>
</reference>
<dbReference type="InterPro" id="IPR029060">
    <property type="entry name" value="PIN-like_dom_sf"/>
</dbReference>
<keyword evidence="2" id="KW-0378">Hydrolase</keyword>
<dbReference type="EMBL" id="BPRB01000023">
    <property type="protein sequence ID" value="GJE58285.1"/>
    <property type="molecule type" value="Genomic_DNA"/>
</dbReference>
<dbReference type="Pfam" id="PF01850">
    <property type="entry name" value="PIN"/>
    <property type="match status" value="1"/>
</dbReference>
<dbReference type="Gene3D" id="3.40.50.1010">
    <property type="entry name" value="5'-nuclease"/>
    <property type="match status" value="1"/>
</dbReference>
<evidence type="ECO:0000313" key="3">
    <source>
        <dbReference type="Proteomes" id="UP001055057"/>
    </source>
</evidence>
<dbReference type="RefSeq" id="WP_238180918.1">
    <property type="nucleotide sequence ID" value="NZ_BPRB01000023.1"/>
</dbReference>
<dbReference type="GO" id="GO:0004519">
    <property type="term" value="F:endonuclease activity"/>
    <property type="evidence" value="ECO:0007669"/>
    <property type="project" value="UniProtKB-KW"/>
</dbReference>
<keyword evidence="3" id="KW-1185">Reference proteome</keyword>
<name>A0ABQ4TSW6_9HYPH</name>
<comment type="caution">
    <text evidence="2">The sequence shown here is derived from an EMBL/GenBank/DDBJ whole genome shotgun (WGS) entry which is preliminary data.</text>
</comment>